<name>A0A2B4SPQ8_STYPI</name>
<dbReference type="AlphaFoldDB" id="A0A2B4SPQ8"/>
<evidence type="ECO:0000313" key="2">
    <source>
        <dbReference type="EMBL" id="PFX30502.1"/>
    </source>
</evidence>
<dbReference type="EMBL" id="LSMT01000049">
    <property type="protein sequence ID" value="PFX30502.1"/>
    <property type="molecule type" value="Genomic_DNA"/>
</dbReference>
<dbReference type="Proteomes" id="UP000225706">
    <property type="component" value="Unassembled WGS sequence"/>
</dbReference>
<protein>
    <submittedName>
        <fullName evidence="2">Putative periplasmic serine endoprotease DegP-like</fullName>
    </submittedName>
</protein>
<feature type="region of interest" description="Disordered" evidence="1">
    <location>
        <begin position="1"/>
        <end position="22"/>
    </location>
</feature>
<gene>
    <name evidence="2" type="ORF">AWC38_SpisGene4705</name>
</gene>
<dbReference type="Pfam" id="PF13365">
    <property type="entry name" value="Trypsin_2"/>
    <property type="match status" value="1"/>
</dbReference>
<dbReference type="PANTHER" id="PTHR43019:SF23">
    <property type="entry name" value="PROTEASE DO-LIKE 5, CHLOROPLASTIC"/>
    <property type="match status" value="1"/>
</dbReference>
<dbReference type="GO" id="GO:0008233">
    <property type="term" value="F:peptidase activity"/>
    <property type="evidence" value="ECO:0007669"/>
    <property type="project" value="UniProtKB-KW"/>
</dbReference>
<dbReference type="InterPro" id="IPR009003">
    <property type="entry name" value="Peptidase_S1_PA"/>
</dbReference>
<keyword evidence="2" id="KW-0645">Protease</keyword>
<sequence length="680" mass="77526">MGSYFSTESRPDTGFRKEDNHDMLGDEGRKVLNACVKVKIYGKPETRKYDSGRAAQLFQECYVHQNILLAVNEEFSQAKGNDEKEKTYSVVDIYNAMVKYENMPYVRIYPKQGSGSEKIRELIDKRRADVERELEEAKANPDGKKMYSWTVAQRRVRDCYAGNFPRDEFMSALPRIQKIFSIKDIENAVGIFDEESTEIFSNQNKITDEKVLAHRATIQRNYQNALISPGTLYKCSEEEGLESLKKCYSSADPLCGSSYHDCCTCKNEGFCIFKLYNRVCMEDIRLLQLCKYPAEGPGSKELRESIERNRADLQKEIPDHEYSREEAERCVRDCFASGIPRASEDVFPIKKDESGMPKIYQTYDIFDIKQSLVYFDSKKFLEKYPEEGHISDEVKKRVDKQRALILSEYEIATTPAEIEHGSGFLISNYFILTNKHVIETYLNKKGFKICICNAAIDEVHCEVAHTDPGKDLALLYCPALNLPQSNISPLQLSTQPLLPGMQIFSFGYPVSHTEETALFVTGNVSGSKRTLSGHSKVVLNCSLNSGNSGGPVLSWVDGQVKVVAIATQKHFKEILTFDEIDTIENIRKSLQTRTITDVSEYEFERLSYQGVFYKVPGSIQVSMHLLTLKLYDALETHSQFNLSNALPGDSVVKFIKDSILKYKGEHKEELFKIFEIKDEK</sequence>
<reference evidence="3" key="1">
    <citation type="journal article" date="2017" name="bioRxiv">
        <title>Comparative analysis of the genomes of Stylophora pistillata and Acropora digitifera provides evidence for extensive differences between species of corals.</title>
        <authorList>
            <person name="Voolstra C.R."/>
            <person name="Li Y."/>
            <person name="Liew Y.J."/>
            <person name="Baumgarten S."/>
            <person name="Zoccola D."/>
            <person name="Flot J.-F."/>
            <person name="Tambutte S."/>
            <person name="Allemand D."/>
            <person name="Aranda M."/>
        </authorList>
    </citation>
    <scope>NUCLEOTIDE SEQUENCE [LARGE SCALE GENOMIC DNA]</scope>
</reference>
<organism evidence="2 3">
    <name type="scientific">Stylophora pistillata</name>
    <name type="common">Smooth cauliflower coral</name>
    <dbReference type="NCBI Taxonomy" id="50429"/>
    <lineage>
        <taxon>Eukaryota</taxon>
        <taxon>Metazoa</taxon>
        <taxon>Cnidaria</taxon>
        <taxon>Anthozoa</taxon>
        <taxon>Hexacorallia</taxon>
        <taxon>Scleractinia</taxon>
        <taxon>Astrocoeniina</taxon>
        <taxon>Pocilloporidae</taxon>
        <taxon>Stylophora</taxon>
    </lineage>
</organism>
<comment type="caution">
    <text evidence="2">The sequence shown here is derived from an EMBL/GenBank/DDBJ whole genome shotgun (WGS) entry which is preliminary data.</text>
</comment>
<evidence type="ECO:0000313" key="3">
    <source>
        <dbReference type="Proteomes" id="UP000225706"/>
    </source>
</evidence>
<dbReference type="InterPro" id="IPR043504">
    <property type="entry name" value="Peptidase_S1_PA_chymotrypsin"/>
</dbReference>
<keyword evidence="3" id="KW-1185">Reference proteome</keyword>
<accession>A0A2B4SPQ8</accession>
<dbReference type="PANTHER" id="PTHR43019">
    <property type="entry name" value="SERINE ENDOPROTEASE DEGS"/>
    <property type="match status" value="1"/>
</dbReference>
<dbReference type="Gene3D" id="2.40.10.10">
    <property type="entry name" value="Trypsin-like serine proteases"/>
    <property type="match status" value="2"/>
</dbReference>
<dbReference type="GO" id="GO:0006508">
    <property type="term" value="P:proteolysis"/>
    <property type="evidence" value="ECO:0007669"/>
    <property type="project" value="UniProtKB-KW"/>
</dbReference>
<dbReference type="SUPFAM" id="SSF50494">
    <property type="entry name" value="Trypsin-like serine proteases"/>
    <property type="match status" value="1"/>
</dbReference>
<dbReference type="OrthoDB" id="5978815at2759"/>
<proteinExistence type="predicted"/>
<evidence type="ECO:0000256" key="1">
    <source>
        <dbReference type="SAM" id="MobiDB-lite"/>
    </source>
</evidence>
<keyword evidence="2" id="KW-0378">Hydrolase</keyword>
<feature type="compositionally biased region" description="Basic and acidic residues" evidence="1">
    <location>
        <begin position="9"/>
        <end position="22"/>
    </location>
</feature>